<organism evidence="1 2">
    <name type="scientific">Cichorium intybus</name>
    <name type="common">Chicory</name>
    <dbReference type="NCBI Taxonomy" id="13427"/>
    <lineage>
        <taxon>Eukaryota</taxon>
        <taxon>Viridiplantae</taxon>
        <taxon>Streptophyta</taxon>
        <taxon>Embryophyta</taxon>
        <taxon>Tracheophyta</taxon>
        <taxon>Spermatophyta</taxon>
        <taxon>Magnoliopsida</taxon>
        <taxon>eudicotyledons</taxon>
        <taxon>Gunneridae</taxon>
        <taxon>Pentapetalae</taxon>
        <taxon>asterids</taxon>
        <taxon>campanulids</taxon>
        <taxon>Asterales</taxon>
        <taxon>Asteraceae</taxon>
        <taxon>Cichorioideae</taxon>
        <taxon>Cichorieae</taxon>
        <taxon>Cichoriinae</taxon>
        <taxon>Cichorium</taxon>
    </lineage>
</organism>
<dbReference type="EMBL" id="CM042014">
    <property type="protein sequence ID" value="KAI3721274.1"/>
    <property type="molecule type" value="Genomic_DNA"/>
</dbReference>
<evidence type="ECO:0000313" key="2">
    <source>
        <dbReference type="Proteomes" id="UP001055811"/>
    </source>
</evidence>
<sequence length="76" mass="8355">MATNGNSYTTTKPPPNPSPLRNAKFFQTNMRILVIGGAGFMGSHLVDRLMQNEKNKNIADINFRGLWRSPCVSSGS</sequence>
<reference evidence="1 2" key="2">
    <citation type="journal article" date="2022" name="Mol. Ecol. Resour.">
        <title>The genomes of chicory, endive, great burdock and yacon provide insights into Asteraceae paleo-polyploidization history and plant inulin production.</title>
        <authorList>
            <person name="Fan W."/>
            <person name="Wang S."/>
            <person name="Wang H."/>
            <person name="Wang A."/>
            <person name="Jiang F."/>
            <person name="Liu H."/>
            <person name="Zhao H."/>
            <person name="Xu D."/>
            <person name="Zhang Y."/>
        </authorList>
    </citation>
    <scope>NUCLEOTIDE SEQUENCE [LARGE SCALE GENOMIC DNA]</scope>
    <source>
        <strain evidence="2">cv. Punajuju</strain>
        <tissue evidence="1">Leaves</tissue>
    </source>
</reference>
<name>A0ACB9BFJ2_CICIN</name>
<evidence type="ECO:0000313" key="1">
    <source>
        <dbReference type="EMBL" id="KAI3721274.1"/>
    </source>
</evidence>
<accession>A0ACB9BFJ2</accession>
<reference evidence="2" key="1">
    <citation type="journal article" date="2022" name="Mol. Ecol. Resour.">
        <title>The genomes of chicory, endive, great burdock and yacon provide insights into Asteraceae palaeo-polyploidization history and plant inulin production.</title>
        <authorList>
            <person name="Fan W."/>
            <person name="Wang S."/>
            <person name="Wang H."/>
            <person name="Wang A."/>
            <person name="Jiang F."/>
            <person name="Liu H."/>
            <person name="Zhao H."/>
            <person name="Xu D."/>
            <person name="Zhang Y."/>
        </authorList>
    </citation>
    <scope>NUCLEOTIDE SEQUENCE [LARGE SCALE GENOMIC DNA]</scope>
    <source>
        <strain evidence="2">cv. Punajuju</strain>
    </source>
</reference>
<gene>
    <name evidence="1" type="ORF">L2E82_32280</name>
</gene>
<comment type="caution">
    <text evidence="1">The sequence shown here is derived from an EMBL/GenBank/DDBJ whole genome shotgun (WGS) entry which is preliminary data.</text>
</comment>
<protein>
    <submittedName>
        <fullName evidence="1">Uncharacterized protein</fullName>
    </submittedName>
</protein>
<keyword evidence="2" id="KW-1185">Reference proteome</keyword>
<dbReference type="Proteomes" id="UP001055811">
    <property type="component" value="Linkage Group LG06"/>
</dbReference>
<proteinExistence type="predicted"/>